<dbReference type="Pfam" id="PF11867">
    <property type="entry name" value="T1RH-like_C"/>
    <property type="match status" value="1"/>
</dbReference>
<dbReference type="InterPro" id="IPR055180">
    <property type="entry name" value="HsdR_RecA-like_helicase_dom_2"/>
</dbReference>
<evidence type="ECO:0000256" key="7">
    <source>
        <dbReference type="ARBA" id="ARBA00022801"/>
    </source>
</evidence>
<dbReference type="SMART" id="SM00487">
    <property type="entry name" value="DEXDc"/>
    <property type="match status" value="1"/>
</dbReference>
<evidence type="ECO:0000256" key="2">
    <source>
        <dbReference type="ARBA" id="ARBA00008598"/>
    </source>
</evidence>
<feature type="coiled-coil region" evidence="11">
    <location>
        <begin position="524"/>
        <end position="554"/>
    </location>
</feature>
<dbReference type="Gene3D" id="3.40.50.300">
    <property type="entry name" value="P-loop containing nucleotide triphosphate hydrolases"/>
    <property type="match status" value="4"/>
</dbReference>
<keyword evidence="8 10" id="KW-0067">ATP-binding</keyword>
<dbReference type="GO" id="GO:0003677">
    <property type="term" value="F:DNA binding"/>
    <property type="evidence" value="ECO:0007669"/>
    <property type="project" value="UniProtKB-KW"/>
</dbReference>
<evidence type="ECO:0000256" key="10">
    <source>
        <dbReference type="RuleBase" id="RU364115"/>
    </source>
</evidence>
<evidence type="ECO:0000256" key="4">
    <source>
        <dbReference type="ARBA" id="ARBA00022741"/>
    </source>
</evidence>
<dbReference type="PANTHER" id="PTHR30195:SF15">
    <property type="entry name" value="TYPE I RESTRICTION ENZYME HINDI ENDONUCLEASE SUBUNIT"/>
    <property type="match status" value="1"/>
</dbReference>
<dbReference type="GO" id="GO:0009035">
    <property type="term" value="F:type I site-specific deoxyribonuclease activity"/>
    <property type="evidence" value="ECO:0007669"/>
    <property type="project" value="UniProtKB-EC"/>
</dbReference>
<organism evidence="13 14">
    <name type="scientific">Malikia spinosa</name>
    <dbReference type="NCBI Taxonomy" id="86180"/>
    <lineage>
        <taxon>Bacteria</taxon>
        <taxon>Pseudomonadati</taxon>
        <taxon>Pseudomonadota</taxon>
        <taxon>Betaproteobacteria</taxon>
        <taxon>Burkholderiales</taxon>
        <taxon>Comamonadaceae</taxon>
        <taxon>Malikia</taxon>
    </lineage>
</organism>
<evidence type="ECO:0000313" key="14">
    <source>
        <dbReference type="Proteomes" id="UP000238326"/>
    </source>
</evidence>
<evidence type="ECO:0000256" key="11">
    <source>
        <dbReference type="SAM" id="Coils"/>
    </source>
</evidence>
<dbReference type="CDD" id="cd18030">
    <property type="entry name" value="DEXHc_RE_I_HsdR"/>
    <property type="match status" value="1"/>
</dbReference>
<dbReference type="SUPFAM" id="SSF52540">
    <property type="entry name" value="P-loop containing nucleoside triphosphate hydrolases"/>
    <property type="match status" value="2"/>
</dbReference>
<keyword evidence="5 10" id="KW-0680">Restriction system</keyword>
<dbReference type="InterPro" id="IPR051268">
    <property type="entry name" value="Type-I_R_enzyme_R_subunit"/>
</dbReference>
<proteinExistence type="inferred from homology"/>
<dbReference type="GO" id="GO:0009307">
    <property type="term" value="P:DNA restriction-modification system"/>
    <property type="evidence" value="ECO:0007669"/>
    <property type="project" value="UniProtKB-KW"/>
</dbReference>
<dbReference type="Pfam" id="PF18766">
    <property type="entry name" value="SWI2_SNF2"/>
    <property type="match status" value="1"/>
</dbReference>
<evidence type="ECO:0000259" key="12">
    <source>
        <dbReference type="PROSITE" id="PS51192"/>
    </source>
</evidence>
<dbReference type="InterPro" id="IPR021810">
    <property type="entry name" value="T1RH-like_C"/>
</dbReference>
<keyword evidence="13" id="KW-0347">Helicase</keyword>
<feature type="domain" description="Helicase ATP-binding" evidence="12">
    <location>
        <begin position="286"/>
        <end position="500"/>
    </location>
</feature>
<sequence>MTEDQLEQETLGWLSELGYAVHSGYDIAHDGPNPQRASYRELVLAGRLREAIARLNPQVPTAAREDALHRVLNLGIPSLLSANRAFHKLLVAGVPVQYQRDGETVGDFVRLLDWSDATRNEYWAVNQFSIKGAHHTRRPDIILFVNGLPLVLIELKNPADEAADIWKAYDQLQTYKAQIPDVFQYNEVLVISDGTDARLGSLSANAERFQQWRTIDGVNLDPLGEFNELETLVRGALAPRYLLDYLRYFVLFEDDAHLVKKIAGYHQFHAVRAAIEHVVAASRADSAANIRGKGGVVWHTQGSGKSITMTCFAARVMQEPVMANPTIVVITDRNDLDGQLFGVFSLANDLLRETPVQATTRQELRRLLSHRPSGGIVFATIQKFMPGEDEDLFPVLSERHNIVVVADEAHRTQYGFEAKLRTRKVSGASFGALTSSDGTDTAHAATAEFTPPEYKTTYQAGYAQHLRDALPNATFVAFTGTPVSSTDRDTRAVFGDYIHVYDMQQAREDGATVAIYYESRLAKLKLKQEDLSLIDDEVDELAEDEEESTQAQLKSRWAALEKVVGAEPRVASVAADLVAHFEERNKAQDGKAMVVTMSRDICVHLYNEIVKLRPDWHSDDPELGAIKIIMTGSASDKALLRPHIYGSQIKKRLEKRFKDPADPLRLVIVRDMWLTGFDAPCVHTMYVDKPMKGHNLMQAIARVNRVFKDKQGGLVVDYIGIGNELKAAMKEYTASKGRGKPTVDAHEALSVLLEKLDVLQAMLHGFDYSGFHTGGHKTLAGAANHVLGLKSETKDKNGNSVRDGKKRFADAALAMSKAFSLCCTLDEAKAVRDEVAFLQAVKVILTKRDISLQKKTDEQRDLAIRQIINQAVVSESVVDIFDAVGLDKPNIGLLDEDFLAQVKNLPEKNLAVELLERLLEGEIKAKFATNVVQQKKFSDLLANVITRYQNRSIETAQVMEELVEMARKFKAAASRGEQLGLSDDEVKFYDALVINESAVRELTDETLKKIAHELTENLKKNISVDWAQRESVRATLRLMVKRVLRKYKYPPDQAEEAVELVLQQVETLGEAWV</sequence>
<dbReference type="EC" id="3.1.21.3" evidence="10"/>
<dbReference type="CDD" id="cd18800">
    <property type="entry name" value="SF2_C_EcoR124I-like"/>
    <property type="match status" value="1"/>
</dbReference>
<evidence type="ECO:0000256" key="3">
    <source>
        <dbReference type="ARBA" id="ARBA00022722"/>
    </source>
</evidence>
<accession>A0A2S9KFK3</accession>
<protein>
    <recommendedName>
        <fullName evidence="10">Type I restriction enzyme endonuclease subunit</fullName>
        <shortName evidence="10">R protein</shortName>
        <ecNumber evidence="10">3.1.21.3</ecNumber>
    </recommendedName>
</protein>
<evidence type="ECO:0000256" key="6">
    <source>
        <dbReference type="ARBA" id="ARBA00022759"/>
    </source>
</evidence>
<keyword evidence="3" id="KW-0540">Nuclease</keyword>
<keyword evidence="7 10" id="KW-0378">Hydrolase</keyword>
<dbReference type="InterPro" id="IPR040980">
    <property type="entry name" value="SWI2_SNF2"/>
</dbReference>
<comment type="function">
    <text evidence="10">Subunit R is required for both nuclease and ATPase activities, but not for modification.</text>
</comment>
<comment type="catalytic activity">
    <reaction evidence="1 10">
        <text>Endonucleolytic cleavage of DNA to give random double-stranded fragments with terminal 5'-phosphates, ATP is simultaneously hydrolyzed.</text>
        <dbReference type="EC" id="3.1.21.3"/>
    </reaction>
</comment>
<evidence type="ECO:0000256" key="1">
    <source>
        <dbReference type="ARBA" id="ARBA00000851"/>
    </source>
</evidence>
<name>A0A2S9KFK3_9BURK</name>
<dbReference type="GO" id="GO:0005524">
    <property type="term" value="F:ATP binding"/>
    <property type="evidence" value="ECO:0007669"/>
    <property type="project" value="UniProtKB-KW"/>
</dbReference>
<evidence type="ECO:0000313" key="13">
    <source>
        <dbReference type="EMBL" id="PRD69204.1"/>
    </source>
</evidence>
<dbReference type="Gene3D" id="3.90.1570.50">
    <property type="match status" value="1"/>
</dbReference>
<dbReference type="PANTHER" id="PTHR30195">
    <property type="entry name" value="TYPE I SITE-SPECIFIC DEOXYRIBONUCLEASE PROTEIN SUBUNIT M AND R"/>
    <property type="match status" value="1"/>
</dbReference>
<dbReference type="OrthoDB" id="9758243at2"/>
<dbReference type="InterPro" id="IPR027417">
    <property type="entry name" value="P-loop_NTPase"/>
</dbReference>
<dbReference type="InterPro" id="IPR007409">
    <property type="entry name" value="Restrct_endonuc_type1_HsdR_N"/>
</dbReference>
<comment type="subunit">
    <text evidence="10">The type I restriction/modification system is composed of three polypeptides R, M and S.</text>
</comment>
<keyword evidence="4 10" id="KW-0547">Nucleotide-binding</keyword>
<dbReference type="Pfam" id="PF04313">
    <property type="entry name" value="HSDR_N"/>
    <property type="match status" value="1"/>
</dbReference>
<comment type="similarity">
    <text evidence="2 10">Belongs to the HsdR family.</text>
</comment>
<reference evidence="13 14" key="1">
    <citation type="submission" date="2018-03" db="EMBL/GenBank/DDBJ databases">
        <title>Comparative genomics illustrates the genes involved in a hyperalkaliphilic mechanisms of Serpentinomonas isolated from highly-alkaline calcium-rich serpentinized springs.</title>
        <authorList>
            <person name="Suzuki S."/>
            <person name="Ishii S."/>
            <person name="Walworth N."/>
            <person name="Bird L."/>
            <person name="Kuenen J.G."/>
            <person name="Nealson K.H."/>
        </authorList>
    </citation>
    <scope>NUCLEOTIDE SEQUENCE [LARGE SCALE GENOMIC DNA]</scope>
    <source>
        <strain evidence="13 14">83</strain>
    </source>
</reference>
<dbReference type="AlphaFoldDB" id="A0A2S9KFK3"/>
<keyword evidence="9 10" id="KW-0238">DNA-binding</keyword>
<keyword evidence="14" id="KW-1185">Reference proteome</keyword>
<evidence type="ECO:0000256" key="5">
    <source>
        <dbReference type="ARBA" id="ARBA00022747"/>
    </source>
</evidence>
<dbReference type="Pfam" id="PF22679">
    <property type="entry name" value="T1R_D3-like"/>
    <property type="match status" value="1"/>
</dbReference>
<gene>
    <name evidence="13" type="ORF">C6P61_07180</name>
</gene>
<comment type="caution">
    <text evidence="13">The sequence shown here is derived from an EMBL/GenBank/DDBJ whole genome shotgun (WGS) entry which is preliminary data.</text>
</comment>
<keyword evidence="6" id="KW-0255">Endonuclease</keyword>
<dbReference type="NCBIfam" id="TIGR00348">
    <property type="entry name" value="hsdR"/>
    <property type="match status" value="1"/>
</dbReference>
<dbReference type="PROSITE" id="PS51192">
    <property type="entry name" value="HELICASE_ATP_BIND_1"/>
    <property type="match status" value="1"/>
</dbReference>
<evidence type="ECO:0000256" key="9">
    <source>
        <dbReference type="ARBA" id="ARBA00023125"/>
    </source>
</evidence>
<dbReference type="EMBL" id="PVLR01000017">
    <property type="protein sequence ID" value="PRD69204.1"/>
    <property type="molecule type" value="Genomic_DNA"/>
</dbReference>
<dbReference type="InterPro" id="IPR014001">
    <property type="entry name" value="Helicase_ATP-bd"/>
</dbReference>
<keyword evidence="11" id="KW-0175">Coiled coil</keyword>
<dbReference type="Proteomes" id="UP000238326">
    <property type="component" value="Unassembled WGS sequence"/>
</dbReference>
<dbReference type="GO" id="GO:0004386">
    <property type="term" value="F:helicase activity"/>
    <property type="evidence" value="ECO:0007669"/>
    <property type="project" value="UniProtKB-KW"/>
</dbReference>
<dbReference type="InterPro" id="IPR004473">
    <property type="entry name" value="Restrct_endonuc_typeI_HsdR"/>
</dbReference>
<dbReference type="CDD" id="cd22332">
    <property type="entry name" value="HsdR_N"/>
    <property type="match status" value="1"/>
</dbReference>
<evidence type="ECO:0000256" key="8">
    <source>
        <dbReference type="ARBA" id="ARBA00022840"/>
    </source>
</evidence>